<dbReference type="Proteomes" id="UP000559809">
    <property type="component" value="Unassembled WGS sequence"/>
</dbReference>
<evidence type="ECO:0000313" key="1">
    <source>
        <dbReference type="EMBL" id="NYT49883.1"/>
    </source>
</evidence>
<proteinExistence type="predicted"/>
<comment type="caution">
    <text evidence="1">The sequence shown here is derived from an EMBL/GenBank/DDBJ whole genome shotgun (WGS) entry which is preliminary data.</text>
</comment>
<dbReference type="InterPro" id="IPR029016">
    <property type="entry name" value="GAF-like_dom_sf"/>
</dbReference>
<dbReference type="RefSeq" id="WP_180155266.1">
    <property type="nucleotide sequence ID" value="NZ_JACCEM010000005.1"/>
</dbReference>
<reference evidence="1 2" key="1">
    <citation type="submission" date="2020-07" db="EMBL/GenBank/DDBJ databases">
        <title>Taxonomic revisions and descriptions of new bacterial species based on genomic comparisons in the high-G+C-content subgroup of the family Alcaligenaceae.</title>
        <authorList>
            <person name="Szabo A."/>
            <person name="Felfoldi T."/>
        </authorList>
    </citation>
    <scope>NUCLEOTIDE SEQUENCE [LARGE SCALE GENOMIC DNA]</scope>
    <source>
        <strain evidence="1 2">LMG 24012</strain>
    </source>
</reference>
<dbReference type="Gene3D" id="3.30.450.40">
    <property type="match status" value="1"/>
</dbReference>
<sequence>MTAESLSADTIARYLQEHPSFFQDHAELFANLRVPHPNETRAISLGERQILTLRARVKDLEWKLSGLAHNASGNERTSKTLTSWCCRMLAEDDAAALPRHIVDSLRELFDLPGVALRVWDLPGLGAGSPHLRDVTPSVRDYARELPRPYCGPYKDQEAAGWLGERPASLAVIPLAPAKGAPPIGLLVLGSNDPERFAPDMGTAFLEIIGELAGAGLSRLQGRAAGGDCA</sequence>
<accession>A0A853FZ34</accession>
<protein>
    <submittedName>
        <fullName evidence="1">DUF484 family protein</fullName>
    </submittedName>
</protein>
<gene>
    <name evidence="1" type="ORF">H0A72_11240</name>
</gene>
<dbReference type="InterPro" id="IPR007435">
    <property type="entry name" value="DUF484"/>
</dbReference>
<dbReference type="EMBL" id="JACCEM010000005">
    <property type="protein sequence ID" value="NYT49883.1"/>
    <property type="molecule type" value="Genomic_DNA"/>
</dbReference>
<name>A0A853FZ34_9BURK</name>
<dbReference type="PANTHER" id="PTHR38765">
    <property type="entry name" value="DUF484 DOMAIN-CONTAINING PROTEIN"/>
    <property type="match status" value="1"/>
</dbReference>
<dbReference type="Pfam" id="PF04340">
    <property type="entry name" value="DUF484"/>
    <property type="match status" value="1"/>
</dbReference>
<evidence type="ECO:0000313" key="2">
    <source>
        <dbReference type="Proteomes" id="UP000559809"/>
    </source>
</evidence>
<dbReference type="PANTHER" id="PTHR38765:SF1">
    <property type="entry name" value="DUF484 DOMAIN-CONTAINING PROTEIN"/>
    <property type="match status" value="1"/>
</dbReference>
<dbReference type="AlphaFoldDB" id="A0A853FZ34"/>
<organism evidence="1 2">
    <name type="scientific">Parapusillimonas granuli</name>
    <dbReference type="NCBI Taxonomy" id="380911"/>
    <lineage>
        <taxon>Bacteria</taxon>
        <taxon>Pseudomonadati</taxon>
        <taxon>Pseudomonadota</taxon>
        <taxon>Betaproteobacteria</taxon>
        <taxon>Burkholderiales</taxon>
        <taxon>Alcaligenaceae</taxon>
        <taxon>Parapusillimonas</taxon>
    </lineage>
</organism>
<keyword evidence="2" id="KW-1185">Reference proteome</keyword>